<organism evidence="1 2">
    <name type="scientific">Candidatus Electrothrix marina</name>
    <dbReference type="NCBI Taxonomy" id="1859130"/>
    <lineage>
        <taxon>Bacteria</taxon>
        <taxon>Pseudomonadati</taxon>
        <taxon>Thermodesulfobacteriota</taxon>
        <taxon>Desulfobulbia</taxon>
        <taxon>Desulfobulbales</taxon>
        <taxon>Desulfobulbaceae</taxon>
        <taxon>Candidatus Electrothrix</taxon>
    </lineage>
</organism>
<protein>
    <submittedName>
        <fullName evidence="1">Uncharacterized protein</fullName>
    </submittedName>
</protein>
<proteinExistence type="predicted"/>
<comment type="caution">
    <text evidence="1">The sequence shown here is derived from an EMBL/GenBank/DDBJ whole genome shotgun (WGS) entry which is preliminary data.</text>
</comment>
<evidence type="ECO:0000313" key="1">
    <source>
        <dbReference type="EMBL" id="RWX50158.1"/>
    </source>
</evidence>
<evidence type="ECO:0000313" key="2">
    <source>
        <dbReference type="Proteomes" id="UP000287615"/>
    </source>
</evidence>
<dbReference type="EMBL" id="MTKR01000133">
    <property type="protein sequence ID" value="RWX50158.1"/>
    <property type="molecule type" value="Genomic_DNA"/>
</dbReference>
<accession>A0A444JAP4</accession>
<gene>
    <name evidence="1" type="ORF">VU00_11332</name>
</gene>
<sequence length="57" mass="6688">MGQDRLRIEWLDKADRSVLYAKFALMELAFICHRLLRMSIFTSVAHTAGRFMRDIVS</sequence>
<dbReference type="Proteomes" id="UP000287615">
    <property type="component" value="Unassembled WGS sequence"/>
</dbReference>
<name>A0A444JAP4_9BACT</name>
<dbReference type="AlphaFoldDB" id="A0A444JAP4"/>
<reference evidence="1 2" key="1">
    <citation type="submission" date="2017-01" db="EMBL/GenBank/DDBJ databases">
        <title>The cable genome- insights into the physiology and evolution of filamentous bacteria capable of sulfide oxidation via long distance electron transfer.</title>
        <authorList>
            <person name="Schreiber L."/>
            <person name="Bjerg J.T."/>
            <person name="Boggild A."/>
            <person name="Van De Vossenberg J."/>
            <person name="Meysman F."/>
            <person name="Nielsen L.P."/>
            <person name="Schramm A."/>
            <person name="Kjeldsen K.U."/>
        </authorList>
    </citation>
    <scope>NUCLEOTIDE SEQUENCE [LARGE SCALE GENOMIC DNA]</scope>
    <source>
        <strain evidence="1">A3</strain>
    </source>
</reference>